<protein>
    <submittedName>
        <fullName evidence="2">Uncharacterized protein</fullName>
    </submittedName>
</protein>
<evidence type="ECO:0000313" key="2">
    <source>
        <dbReference type="EMBL" id="CAD9032048.1"/>
    </source>
</evidence>
<dbReference type="EMBL" id="HBGA01115919">
    <property type="protein sequence ID" value="CAD9032048.1"/>
    <property type="molecule type" value="Transcribed_RNA"/>
</dbReference>
<gene>
    <name evidence="2" type="ORF">EGYM00392_LOCUS43190</name>
</gene>
<evidence type="ECO:0000256" key="1">
    <source>
        <dbReference type="SAM" id="MobiDB-lite"/>
    </source>
</evidence>
<feature type="compositionally biased region" description="Basic and acidic residues" evidence="1">
    <location>
        <begin position="56"/>
        <end position="66"/>
    </location>
</feature>
<name>A0A7S1J4K8_9EUGL</name>
<dbReference type="AlphaFoldDB" id="A0A7S1J4K8"/>
<accession>A0A7S1J4K8</accession>
<proteinExistence type="predicted"/>
<organism evidence="2">
    <name type="scientific">Eutreptiella gymnastica</name>
    <dbReference type="NCBI Taxonomy" id="73025"/>
    <lineage>
        <taxon>Eukaryota</taxon>
        <taxon>Discoba</taxon>
        <taxon>Euglenozoa</taxon>
        <taxon>Euglenida</taxon>
        <taxon>Spirocuta</taxon>
        <taxon>Euglenophyceae</taxon>
        <taxon>Eutreptiales</taxon>
        <taxon>Eutreptiaceae</taxon>
        <taxon>Eutreptiella</taxon>
    </lineage>
</organism>
<feature type="region of interest" description="Disordered" evidence="1">
    <location>
        <begin position="53"/>
        <end position="107"/>
    </location>
</feature>
<sequence length="107" mass="11745">MLRLITYARMGTDSRSVLRYRRRLWCLKLSGSTWTGWQAGKVRPPRRSICQVEGEDWGKETGRRGFDAGSVRSAGGQTTQPRDPSHMSAPRTLSVGVALSPQGGSAP</sequence>
<reference evidence="2" key="1">
    <citation type="submission" date="2021-01" db="EMBL/GenBank/DDBJ databases">
        <authorList>
            <person name="Corre E."/>
            <person name="Pelletier E."/>
            <person name="Niang G."/>
            <person name="Scheremetjew M."/>
            <person name="Finn R."/>
            <person name="Kale V."/>
            <person name="Holt S."/>
            <person name="Cochrane G."/>
            <person name="Meng A."/>
            <person name="Brown T."/>
            <person name="Cohen L."/>
        </authorList>
    </citation>
    <scope>NUCLEOTIDE SEQUENCE</scope>
    <source>
        <strain evidence="2">NIES-381</strain>
    </source>
</reference>